<sequence>MSKITLPKNIAKNYGLADVLDIDGKNDKQSNKINNYHNVIELTLNKFIKINIDVTVIDKKVSY</sequence>
<accession>A0A2V4EIH4</accession>
<evidence type="ECO:0000313" key="2">
    <source>
        <dbReference type="Proteomes" id="UP000247932"/>
    </source>
</evidence>
<evidence type="ECO:0000313" key="1">
    <source>
        <dbReference type="EMBL" id="PXZ08077.1"/>
    </source>
</evidence>
<dbReference type="RefSeq" id="WP_110432748.1">
    <property type="nucleotide sequence ID" value="NZ_QGLR01000007.1"/>
</dbReference>
<protein>
    <submittedName>
        <fullName evidence="1">Uncharacterized protein</fullName>
    </submittedName>
</protein>
<name>A0A2V4EIH4_9GAMM</name>
<dbReference type="Proteomes" id="UP000247932">
    <property type="component" value="Unassembled WGS sequence"/>
</dbReference>
<reference evidence="1 2" key="1">
    <citation type="submission" date="2018-05" db="EMBL/GenBank/DDBJ databases">
        <title>Reference genomes for bee gut microbiota database.</title>
        <authorList>
            <person name="Ellegaard K.M."/>
        </authorList>
    </citation>
    <scope>NUCLEOTIDE SEQUENCE [LARGE SCALE GENOMIC DNA]</scope>
    <source>
        <strain evidence="1 2">ESL0182</strain>
    </source>
</reference>
<dbReference type="EMBL" id="QGLR01000007">
    <property type="protein sequence ID" value="PXZ08077.1"/>
    <property type="molecule type" value="Genomic_DNA"/>
</dbReference>
<gene>
    <name evidence="1" type="ORF">DKK70_03470</name>
</gene>
<comment type="caution">
    <text evidence="1">The sequence shown here is derived from an EMBL/GenBank/DDBJ whole genome shotgun (WGS) entry which is preliminary data.</text>
</comment>
<dbReference type="AlphaFoldDB" id="A0A2V4EIH4"/>
<proteinExistence type="predicted"/>
<organism evidence="1 2">
    <name type="scientific">Gilliamella apicola</name>
    <dbReference type="NCBI Taxonomy" id="1196095"/>
    <lineage>
        <taxon>Bacteria</taxon>
        <taxon>Pseudomonadati</taxon>
        <taxon>Pseudomonadota</taxon>
        <taxon>Gammaproteobacteria</taxon>
        <taxon>Orbales</taxon>
        <taxon>Orbaceae</taxon>
        <taxon>Gilliamella</taxon>
    </lineage>
</organism>
<keyword evidence="2" id="KW-1185">Reference proteome</keyword>